<dbReference type="EMBL" id="AMWG01000098">
    <property type="protein sequence ID" value="ELP32625.1"/>
    <property type="molecule type" value="Genomic_DNA"/>
</dbReference>
<organism evidence="1 2">
    <name type="scientific">Rhodopirellula baltica SWK14</name>
    <dbReference type="NCBI Taxonomy" id="993516"/>
    <lineage>
        <taxon>Bacteria</taxon>
        <taxon>Pseudomonadati</taxon>
        <taxon>Planctomycetota</taxon>
        <taxon>Planctomycetia</taxon>
        <taxon>Pirellulales</taxon>
        <taxon>Pirellulaceae</taxon>
        <taxon>Rhodopirellula</taxon>
    </lineage>
</organism>
<accession>L7CFJ4</accession>
<reference evidence="1 2" key="1">
    <citation type="journal article" date="2013" name="Mar. Genomics">
        <title>Expression of sulfatases in Rhodopirellula baltica and the diversity of sulfatases in the genus Rhodopirellula.</title>
        <authorList>
            <person name="Wegner C.E."/>
            <person name="Richter-Heitmann T."/>
            <person name="Klindworth A."/>
            <person name="Klockow C."/>
            <person name="Richter M."/>
            <person name="Achstetter T."/>
            <person name="Glockner F.O."/>
            <person name="Harder J."/>
        </authorList>
    </citation>
    <scope>NUCLEOTIDE SEQUENCE [LARGE SCALE GENOMIC DNA]</scope>
    <source>
        <strain evidence="1 2">SWK14</strain>
    </source>
</reference>
<evidence type="ECO:0000313" key="2">
    <source>
        <dbReference type="Proteomes" id="UP000010959"/>
    </source>
</evidence>
<evidence type="ECO:0000313" key="1">
    <source>
        <dbReference type="EMBL" id="ELP32625.1"/>
    </source>
</evidence>
<dbReference type="AlphaFoldDB" id="L7CFJ4"/>
<sequence>MSRHGWATTFSNSCGSCRCISSRSTFGWRCRNNCATSATGRCRNRCATTLCVGGRAISHCGQSNRERVKQLLHWGYLKGFEKSEGHCYVVPLYLDCWFCRSSSRTPRRNLYNSHPGGSKLFPFG</sequence>
<protein>
    <submittedName>
        <fullName evidence="1">Uncharacterized protein</fullName>
    </submittedName>
</protein>
<name>L7CFJ4_RHOBT</name>
<dbReference type="Proteomes" id="UP000010959">
    <property type="component" value="Unassembled WGS sequence"/>
</dbReference>
<comment type="caution">
    <text evidence="1">The sequence shown here is derived from an EMBL/GenBank/DDBJ whole genome shotgun (WGS) entry which is preliminary data.</text>
</comment>
<proteinExistence type="predicted"/>
<gene>
    <name evidence="1" type="ORF">RBSWK_03461</name>
</gene>